<sequence length="70" mass="8067">MDEMEFSISLRAIKIAWIYSVLVLFIRMIYDFAVTGSVIGFAFYLLITQNALFSVAQIYLKWKLGKSPHS</sequence>
<dbReference type="EMBL" id="SADY01000004">
    <property type="protein sequence ID" value="TQR44428.1"/>
    <property type="molecule type" value="Genomic_DNA"/>
</dbReference>
<organism evidence="2 3">
    <name type="scientific">Paenibacillus popilliae</name>
    <name type="common">Bacillus popilliae</name>
    <dbReference type="NCBI Taxonomy" id="78057"/>
    <lineage>
        <taxon>Bacteria</taxon>
        <taxon>Bacillati</taxon>
        <taxon>Bacillota</taxon>
        <taxon>Bacilli</taxon>
        <taxon>Bacillales</taxon>
        <taxon>Paenibacillaceae</taxon>
        <taxon>Paenibacillus</taxon>
    </lineage>
</organism>
<gene>
    <name evidence="2" type="ORF">C7Y44_14960</name>
</gene>
<evidence type="ECO:0000313" key="2">
    <source>
        <dbReference type="EMBL" id="TQR44428.1"/>
    </source>
</evidence>
<feature type="transmembrane region" description="Helical" evidence="1">
    <location>
        <begin position="12"/>
        <end position="30"/>
    </location>
</feature>
<feature type="transmembrane region" description="Helical" evidence="1">
    <location>
        <begin position="36"/>
        <end position="60"/>
    </location>
</feature>
<keyword evidence="3" id="KW-1185">Reference proteome</keyword>
<comment type="caution">
    <text evidence="2">The sequence shown here is derived from an EMBL/GenBank/DDBJ whole genome shotgun (WGS) entry which is preliminary data.</text>
</comment>
<reference evidence="2 3" key="1">
    <citation type="submission" date="2018-03" db="EMBL/GenBank/DDBJ databases">
        <title>Aerobic endospore-forming bacteria genome sequencing and assembly.</title>
        <authorList>
            <person name="Cavalcante D.A."/>
            <person name="Driks A."/>
            <person name="Putonti C."/>
            <person name="De-Souza M.T."/>
        </authorList>
    </citation>
    <scope>NUCLEOTIDE SEQUENCE [LARGE SCALE GENOMIC DNA]</scope>
    <source>
        <strain evidence="2 3">SDF0028</strain>
    </source>
</reference>
<evidence type="ECO:0000313" key="3">
    <source>
        <dbReference type="Proteomes" id="UP000316208"/>
    </source>
</evidence>
<dbReference type="Proteomes" id="UP000316208">
    <property type="component" value="Unassembled WGS sequence"/>
</dbReference>
<protein>
    <submittedName>
        <fullName evidence="2">Uncharacterized protein</fullName>
    </submittedName>
</protein>
<proteinExistence type="predicted"/>
<keyword evidence="1" id="KW-1133">Transmembrane helix</keyword>
<keyword evidence="1" id="KW-0812">Transmembrane</keyword>
<keyword evidence="1" id="KW-0472">Membrane</keyword>
<accession>A0ABY3AUZ6</accession>
<evidence type="ECO:0000256" key="1">
    <source>
        <dbReference type="SAM" id="Phobius"/>
    </source>
</evidence>
<name>A0ABY3AUZ6_PAEPP</name>